<dbReference type="InterPro" id="IPR023346">
    <property type="entry name" value="Lysozyme-like_dom_sf"/>
</dbReference>
<dbReference type="InterPro" id="IPR031304">
    <property type="entry name" value="SLT_2"/>
</dbReference>
<dbReference type="Proteomes" id="UP000182045">
    <property type="component" value="Unassembled WGS sequence"/>
</dbReference>
<accession>A0A0P7WTF8</accession>
<dbReference type="InterPro" id="IPR043426">
    <property type="entry name" value="MltB-like"/>
</dbReference>
<dbReference type="Proteomes" id="UP000050413">
    <property type="component" value="Unassembled WGS sequence"/>
</dbReference>
<evidence type="ECO:0000313" key="7">
    <source>
        <dbReference type="Proteomes" id="UP000182045"/>
    </source>
</evidence>
<dbReference type="SUPFAM" id="SSF53955">
    <property type="entry name" value="Lysozyme-like"/>
    <property type="match status" value="1"/>
</dbReference>
<dbReference type="OrthoDB" id="9808544at2"/>
<gene>
    <name evidence="5" type="primary">mltB</name>
    <name evidence="4" type="ORF">Ga0058931_1757</name>
    <name evidence="5" type="ORF">HLUCCA05_12715</name>
</gene>
<dbReference type="Pfam" id="PF13406">
    <property type="entry name" value="SLT_2"/>
    <property type="match status" value="1"/>
</dbReference>
<keyword evidence="1" id="KW-0732">Signal</keyword>
<feature type="signal peptide" evidence="1">
    <location>
        <begin position="1"/>
        <end position="18"/>
    </location>
</feature>
<dbReference type="AlphaFoldDB" id="A0A0P7WTF8"/>
<dbReference type="PANTHER" id="PTHR30163">
    <property type="entry name" value="MEMBRANE-BOUND LYTIC MUREIN TRANSGLYCOSYLASE B"/>
    <property type="match status" value="1"/>
</dbReference>
<dbReference type="GO" id="GO:0009253">
    <property type="term" value="P:peptidoglycan catabolic process"/>
    <property type="evidence" value="ECO:0007669"/>
    <property type="project" value="TreeGrafter"/>
</dbReference>
<dbReference type="NCBIfam" id="TIGR02283">
    <property type="entry name" value="MltB_2"/>
    <property type="match status" value="1"/>
</dbReference>
<reference evidence="5 6" key="1">
    <citation type="submission" date="2015-09" db="EMBL/GenBank/DDBJ databases">
        <title>Identification and resolution of microdiversity through metagenomic sequencing of parallel consortia.</title>
        <authorList>
            <person name="Nelson W.C."/>
            <person name="Romine M.F."/>
            <person name="Lindemann S.R."/>
        </authorList>
    </citation>
    <scope>NUCLEOTIDE SEQUENCE [LARGE SCALE GENOMIC DNA]</scope>
    <source>
        <strain evidence="5">HL-91</strain>
    </source>
</reference>
<dbReference type="RefSeq" id="WP_072245994.1">
    <property type="nucleotide sequence ID" value="NZ_FBYC01000004.1"/>
</dbReference>
<dbReference type="Pfam" id="PF01471">
    <property type="entry name" value="PG_binding_1"/>
    <property type="match status" value="1"/>
</dbReference>
<proteinExistence type="predicted"/>
<dbReference type="CDD" id="cd13399">
    <property type="entry name" value="Slt35-like"/>
    <property type="match status" value="1"/>
</dbReference>
<name>A0A0P7WTF8_9RHOB</name>
<evidence type="ECO:0000256" key="1">
    <source>
        <dbReference type="SAM" id="SignalP"/>
    </source>
</evidence>
<evidence type="ECO:0000259" key="3">
    <source>
        <dbReference type="Pfam" id="PF13406"/>
    </source>
</evidence>
<dbReference type="InterPro" id="IPR036366">
    <property type="entry name" value="PGBDSf"/>
</dbReference>
<dbReference type="EMBL" id="FBYC01000004">
    <property type="protein sequence ID" value="CUX81427.1"/>
    <property type="molecule type" value="Genomic_DNA"/>
</dbReference>
<dbReference type="PATRIC" id="fig|1666912.4.peg.446"/>
<dbReference type="PANTHER" id="PTHR30163:SF8">
    <property type="entry name" value="LYTIC MUREIN TRANSGLYCOSYLASE"/>
    <property type="match status" value="1"/>
</dbReference>
<dbReference type="SUPFAM" id="SSF47090">
    <property type="entry name" value="PGBD-like"/>
    <property type="match status" value="1"/>
</dbReference>
<dbReference type="InterPro" id="IPR002477">
    <property type="entry name" value="Peptidoglycan-bd-like"/>
</dbReference>
<dbReference type="InterPro" id="IPR036365">
    <property type="entry name" value="PGBD-like_sf"/>
</dbReference>
<dbReference type="Gene3D" id="1.10.101.10">
    <property type="entry name" value="PGBD-like superfamily/PGBD"/>
    <property type="match status" value="1"/>
</dbReference>
<dbReference type="Gene3D" id="1.10.8.350">
    <property type="entry name" value="Bacterial muramidase"/>
    <property type="match status" value="1"/>
</dbReference>
<feature type="domain" description="Peptidoglycan binding-like" evidence="2">
    <location>
        <begin position="345"/>
        <end position="400"/>
    </location>
</feature>
<keyword evidence="7" id="KW-1185">Reference proteome</keyword>
<evidence type="ECO:0000313" key="6">
    <source>
        <dbReference type="Proteomes" id="UP000050413"/>
    </source>
</evidence>
<dbReference type="STRING" id="1666912.Ga0058931_1757"/>
<reference evidence="4 7" key="2">
    <citation type="submission" date="2016-01" db="EMBL/GenBank/DDBJ databases">
        <authorList>
            <person name="Varghese N."/>
        </authorList>
    </citation>
    <scope>NUCLEOTIDE SEQUENCE [LARGE SCALE GENOMIC DNA]</scope>
    <source>
        <strain evidence="4 7">HL-91</strain>
    </source>
</reference>
<dbReference type="GO" id="GO:0008933">
    <property type="term" value="F:peptidoglycan lytic transglycosylase activity"/>
    <property type="evidence" value="ECO:0007669"/>
    <property type="project" value="TreeGrafter"/>
</dbReference>
<protein>
    <submittedName>
        <fullName evidence="4">Membrane-bound lytic murein transglycosylase B</fullName>
    </submittedName>
    <submittedName>
        <fullName evidence="5">Membrane-bound lytic murein transglycosylase MltB</fullName>
    </submittedName>
</protein>
<dbReference type="EMBL" id="LJSG01000006">
    <property type="protein sequence ID" value="KPP94176.1"/>
    <property type="molecule type" value="Genomic_DNA"/>
</dbReference>
<sequence>MRAFIPVLVMALLPACGAANVDRSPRPELRPDAPVRTDFATWRAGFERRAAAAGITPDTLASARPYLRPLPDTLALDRRQSEFGARVWEYLDSAVNAERIRAGRAAMARHKTTLDRIESRFGVPPEIVAAIWGIETSYGANRGRTPILATLATLAKDGRRAAFFEDELIAALRMVQQGKVAPARFNGSWAGAFGHTQFMPSSYLTYALPLSGDGVADVWADTPEDALASAANYLERRGWMRGQPWAVEVRLPDQFDLGQTGQRRSDWGDLGVTAVQGRLPDAPARLLLPGGARGPAFLATDNYDVLKEYNMSDAYVLALGHLSDRLRGAGPLRGQWPRGDRALTRAERLEVQRILTAQGYDTGGIDGRHGPATIAAVQAWQRAAGLPPDGYINADLLSRLRR</sequence>
<evidence type="ECO:0000313" key="5">
    <source>
        <dbReference type="EMBL" id="KPP94176.1"/>
    </source>
</evidence>
<comment type="caution">
    <text evidence="5">The sequence shown here is derived from an EMBL/GenBank/DDBJ whole genome shotgun (WGS) entry which is preliminary data.</text>
</comment>
<organism evidence="5 6">
    <name type="scientific">Roseibaca calidilacus</name>
    <dbReference type="NCBI Taxonomy" id="1666912"/>
    <lineage>
        <taxon>Bacteria</taxon>
        <taxon>Pseudomonadati</taxon>
        <taxon>Pseudomonadota</taxon>
        <taxon>Alphaproteobacteria</taxon>
        <taxon>Rhodobacterales</taxon>
        <taxon>Paracoccaceae</taxon>
        <taxon>Roseinatronobacter</taxon>
    </lineage>
</organism>
<evidence type="ECO:0000259" key="2">
    <source>
        <dbReference type="Pfam" id="PF01471"/>
    </source>
</evidence>
<evidence type="ECO:0000313" key="4">
    <source>
        <dbReference type="EMBL" id="CUX81427.1"/>
    </source>
</evidence>
<dbReference type="Gene3D" id="1.10.530.10">
    <property type="match status" value="1"/>
</dbReference>
<dbReference type="InterPro" id="IPR011970">
    <property type="entry name" value="MltB_2"/>
</dbReference>
<feature type="chain" id="PRO_5010317721" evidence="1">
    <location>
        <begin position="19"/>
        <end position="402"/>
    </location>
</feature>
<feature type="domain" description="Transglycosylase SLT" evidence="3">
    <location>
        <begin position="39"/>
        <end position="324"/>
    </location>
</feature>